<reference evidence="3" key="1">
    <citation type="journal article" date="2019" name="Int. J. Syst. Evol. Microbiol.">
        <title>The Global Catalogue of Microorganisms (GCM) 10K type strain sequencing project: providing services to taxonomists for standard genome sequencing and annotation.</title>
        <authorList>
            <consortium name="The Broad Institute Genomics Platform"/>
            <consortium name="The Broad Institute Genome Sequencing Center for Infectious Disease"/>
            <person name="Wu L."/>
            <person name="Ma J."/>
        </authorList>
    </citation>
    <scope>NUCLEOTIDE SEQUENCE [LARGE SCALE GENOMIC DNA]</scope>
    <source>
        <strain evidence="3">CCUG 39970</strain>
    </source>
</reference>
<protein>
    <submittedName>
        <fullName evidence="2">Uncharacterized protein</fullName>
    </submittedName>
</protein>
<feature type="region of interest" description="Disordered" evidence="1">
    <location>
        <begin position="171"/>
        <end position="206"/>
    </location>
</feature>
<evidence type="ECO:0000313" key="2">
    <source>
        <dbReference type="EMBL" id="MFC4455111.1"/>
    </source>
</evidence>
<dbReference type="RefSeq" id="WP_380129829.1">
    <property type="nucleotide sequence ID" value="NZ_JBHSEG010000008.1"/>
</dbReference>
<accession>A0ABV8Y7Z3</accession>
<dbReference type="EMBL" id="JBHSEG010000008">
    <property type="protein sequence ID" value="MFC4455111.1"/>
    <property type="molecule type" value="Genomic_DNA"/>
</dbReference>
<dbReference type="Proteomes" id="UP001595939">
    <property type="component" value="Unassembled WGS sequence"/>
</dbReference>
<name>A0ABV8Y7Z3_9DEIO</name>
<evidence type="ECO:0000256" key="1">
    <source>
        <dbReference type="SAM" id="MobiDB-lite"/>
    </source>
</evidence>
<gene>
    <name evidence="2" type="ORF">ACFO0P_15125</name>
</gene>
<keyword evidence="3" id="KW-1185">Reference proteome</keyword>
<comment type="caution">
    <text evidence="2">The sequence shown here is derived from an EMBL/GenBank/DDBJ whole genome shotgun (WGS) entry which is preliminary data.</text>
</comment>
<evidence type="ECO:0000313" key="3">
    <source>
        <dbReference type="Proteomes" id="UP001595939"/>
    </source>
</evidence>
<proteinExistence type="predicted"/>
<sequence>MTQMPHRTPTTPPPPATQSPAPLMVRVAHHAVKQVLGEDVAHQLLAEHPDFRESPDSAKRLEEAMMGRLGYVPQDQVPSADQGRVNAATSAPGVIARLADALTPGACVQLIVTRVSDEQLLVTVLHTPTPEEQATPPAPFQVRGNAQTLDNELTLALPVVTAARQDALQAAQAHAEQQRREVEARKAAASKAKAPTPSAKPTTGTLTVTVTNPDVLEDPDALSVTLSAPGQTDLPEVTPGEALDLKPGRYTVQVRGAGVQDSTHTADVKVGGATDLPVTLTPAPQSSLF</sequence>
<feature type="region of interest" description="Disordered" evidence="1">
    <location>
        <begin position="1"/>
        <end position="22"/>
    </location>
</feature>
<feature type="compositionally biased region" description="Basic and acidic residues" evidence="1">
    <location>
        <begin position="176"/>
        <end position="186"/>
    </location>
</feature>
<organism evidence="2 3">
    <name type="scientific">Deinococcus sonorensis</name>
    <dbReference type="NCBI Taxonomy" id="309891"/>
    <lineage>
        <taxon>Bacteria</taxon>
        <taxon>Thermotogati</taxon>
        <taxon>Deinococcota</taxon>
        <taxon>Deinococci</taxon>
        <taxon>Deinococcales</taxon>
        <taxon>Deinococcaceae</taxon>
        <taxon>Deinococcus</taxon>
    </lineage>
</organism>